<dbReference type="PANTHER" id="PTHR35791:SF1">
    <property type="entry name" value="UPF0754 MEMBRANE PROTEIN YHEB"/>
    <property type="match status" value="1"/>
</dbReference>
<keyword evidence="4 6" id="KW-1133">Transmembrane helix</keyword>
<dbReference type="eggNOG" id="COG4399">
    <property type="taxonomic scope" value="Bacteria"/>
</dbReference>
<dbReference type="EMBL" id="CP001998">
    <property type="protein sequence ID" value="ADE54099.1"/>
    <property type="molecule type" value="Genomic_DNA"/>
</dbReference>
<dbReference type="KEGG" id="caa:Caka_1078"/>
<evidence type="ECO:0000256" key="1">
    <source>
        <dbReference type="ARBA" id="ARBA00004308"/>
    </source>
</evidence>
<evidence type="ECO:0000256" key="2">
    <source>
        <dbReference type="ARBA" id="ARBA00008053"/>
    </source>
</evidence>
<evidence type="ECO:0000256" key="3">
    <source>
        <dbReference type="ARBA" id="ARBA00022692"/>
    </source>
</evidence>
<dbReference type="AlphaFoldDB" id="D5EHQ8"/>
<dbReference type="GO" id="GO:0012505">
    <property type="term" value="C:endomembrane system"/>
    <property type="evidence" value="ECO:0007669"/>
    <property type="project" value="UniProtKB-SubCell"/>
</dbReference>
<proteinExistence type="inferred from homology"/>
<dbReference type="PANTHER" id="PTHR35791">
    <property type="entry name" value="UPF0754 MEMBRANE PROTEIN YHEB"/>
    <property type="match status" value="1"/>
</dbReference>
<keyword evidence="8" id="KW-1185">Reference proteome</keyword>
<keyword evidence="3 6" id="KW-0812">Transmembrane</keyword>
<sequence>MQTEFLFILTPFITAAIGWLTNWVAIKMLFHPRVPRRIFFWKWQGLIPRRQEQMAEEAAEIIEREILQQHMILNEIKNIELGPYLEEAAHNLVWNRVGPELRAIPLLGGFINDSTLAKFEVMAVAGIKQEAGPLMEKVATEFESSVDLKQMIQDNIAAFDLERLESIVNQVAKREFRTIERLGAVLGFIIGCIQLILFWASGAIQF</sequence>
<feature type="transmembrane region" description="Helical" evidence="6">
    <location>
        <begin position="6"/>
        <end position="30"/>
    </location>
</feature>
<dbReference type="Proteomes" id="UP000000925">
    <property type="component" value="Chromosome"/>
</dbReference>
<protein>
    <recommendedName>
        <fullName evidence="9">DUF445 family protein</fullName>
    </recommendedName>
</protein>
<evidence type="ECO:0000313" key="7">
    <source>
        <dbReference type="EMBL" id="ADE54099.1"/>
    </source>
</evidence>
<evidence type="ECO:0000313" key="8">
    <source>
        <dbReference type="Proteomes" id="UP000000925"/>
    </source>
</evidence>
<dbReference type="Pfam" id="PF04286">
    <property type="entry name" value="DUF445"/>
    <property type="match status" value="2"/>
</dbReference>
<dbReference type="HOGENOM" id="CLU_042384_1_1_0"/>
<comment type="similarity">
    <text evidence="2">Belongs to the UPF0754 family.</text>
</comment>
<accession>D5EHQ8</accession>
<dbReference type="InterPro" id="IPR007383">
    <property type="entry name" value="DUF445"/>
</dbReference>
<evidence type="ECO:0008006" key="9">
    <source>
        <dbReference type="Google" id="ProtNLM"/>
    </source>
</evidence>
<dbReference type="OrthoDB" id="9787430at2"/>
<keyword evidence="5 6" id="KW-0472">Membrane</keyword>
<gene>
    <name evidence="7" type="ordered locus">Caka_1078</name>
</gene>
<comment type="subcellular location">
    <subcellularLocation>
        <location evidence="1">Endomembrane system</location>
    </subcellularLocation>
</comment>
<evidence type="ECO:0000256" key="6">
    <source>
        <dbReference type="SAM" id="Phobius"/>
    </source>
</evidence>
<feature type="transmembrane region" description="Helical" evidence="6">
    <location>
        <begin position="182"/>
        <end position="204"/>
    </location>
</feature>
<evidence type="ECO:0000256" key="4">
    <source>
        <dbReference type="ARBA" id="ARBA00022989"/>
    </source>
</evidence>
<name>D5EHQ8_CORAD</name>
<reference evidence="7 8" key="1">
    <citation type="journal article" date="2010" name="Stand. Genomic Sci.">
        <title>Complete genome sequence of Coraliomargarita akajimensis type strain (04OKA010-24).</title>
        <authorList>
            <person name="Mavromatis K."/>
            <person name="Abt B."/>
            <person name="Brambilla E."/>
            <person name="Lapidus A."/>
            <person name="Copeland A."/>
            <person name="Deshpande S."/>
            <person name="Nolan M."/>
            <person name="Lucas S."/>
            <person name="Tice H."/>
            <person name="Cheng J.F."/>
            <person name="Han C."/>
            <person name="Detter J.C."/>
            <person name="Woyke T."/>
            <person name="Goodwin L."/>
            <person name="Pitluck S."/>
            <person name="Held B."/>
            <person name="Brettin T."/>
            <person name="Tapia R."/>
            <person name="Ivanova N."/>
            <person name="Mikhailova N."/>
            <person name="Pati A."/>
            <person name="Liolios K."/>
            <person name="Chen A."/>
            <person name="Palaniappan K."/>
            <person name="Land M."/>
            <person name="Hauser L."/>
            <person name="Chang Y.J."/>
            <person name="Jeffries C.D."/>
            <person name="Rohde M."/>
            <person name="Goker M."/>
            <person name="Bristow J."/>
            <person name="Eisen J.A."/>
            <person name="Markowitz V."/>
            <person name="Hugenholtz P."/>
            <person name="Klenk H.P."/>
            <person name="Kyrpides N.C."/>
        </authorList>
    </citation>
    <scope>NUCLEOTIDE SEQUENCE [LARGE SCALE GENOMIC DNA]</scope>
    <source>
        <strain evidence="8">DSM 45221 / IAM 15411 / JCM 23193 / KCTC 12865</strain>
    </source>
</reference>
<evidence type="ECO:0000256" key="5">
    <source>
        <dbReference type="ARBA" id="ARBA00023136"/>
    </source>
</evidence>
<dbReference type="RefSeq" id="WP_013042821.1">
    <property type="nucleotide sequence ID" value="NC_014008.1"/>
</dbReference>
<organism evidence="7 8">
    <name type="scientific">Coraliomargarita akajimensis (strain DSM 45221 / IAM 15411 / JCM 23193 / KCTC 12865 / 04OKA010-24)</name>
    <dbReference type="NCBI Taxonomy" id="583355"/>
    <lineage>
        <taxon>Bacteria</taxon>
        <taxon>Pseudomonadati</taxon>
        <taxon>Verrucomicrobiota</taxon>
        <taxon>Opitutia</taxon>
        <taxon>Puniceicoccales</taxon>
        <taxon>Coraliomargaritaceae</taxon>
        <taxon>Coraliomargarita</taxon>
    </lineage>
</organism>